<dbReference type="PANTHER" id="PTHR42973:SF39">
    <property type="entry name" value="FAD-BINDING PCMH-TYPE DOMAIN-CONTAINING PROTEIN"/>
    <property type="match status" value="1"/>
</dbReference>
<dbReference type="Gene3D" id="3.40.462.20">
    <property type="match status" value="1"/>
</dbReference>
<dbReference type="STRING" id="675864.SAMN04489747_0624"/>
<dbReference type="Gene3D" id="3.30.43.10">
    <property type="entry name" value="Uridine Diphospho-n-acetylenolpyruvylglucosamine Reductase, domain 2"/>
    <property type="match status" value="1"/>
</dbReference>
<dbReference type="PROSITE" id="PS51387">
    <property type="entry name" value="FAD_PCMH"/>
    <property type="match status" value="1"/>
</dbReference>
<dbReference type="Pfam" id="PF01565">
    <property type="entry name" value="FAD_binding_4"/>
    <property type="match status" value="1"/>
</dbReference>
<dbReference type="Gene3D" id="3.30.465.10">
    <property type="match status" value="1"/>
</dbReference>
<evidence type="ECO:0000256" key="2">
    <source>
        <dbReference type="ARBA" id="ARBA00005466"/>
    </source>
</evidence>
<organism evidence="8 9">
    <name type="scientific">Auraticoccus monumenti</name>
    <dbReference type="NCBI Taxonomy" id="675864"/>
    <lineage>
        <taxon>Bacteria</taxon>
        <taxon>Bacillati</taxon>
        <taxon>Actinomycetota</taxon>
        <taxon>Actinomycetes</taxon>
        <taxon>Propionibacteriales</taxon>
        <taxon>Propionibacteriaceae</taxon>
        <taxon>Auraticoccus</taxon>
    </lineage>
</organism>
<keyword evidence="3" id="KW-0285">Flavoprotein</keyword>
<dbReference type="PANTHER" id="PTHR42973">
    <property type="entry name" value="BINDING OXIDOREDUCTASE, PUTATIVE (AFU_ORTHOLOGUE AFUA_1G17690)-RELATED"/>
    <property type="match status" value="1"/>
</dbReference>
<dbReference type="GO" id="GO:0071949">
    <property type="term" value="F:FAD binding"/>
    <property type="evidence" value="ECO:0007669"/>
    <property type="project" value="InterPro"/>
</dbReference>
<evidence type="ECO:0000259" key="7">
    <source>
        <dbReference type="PROSITE" id="PS51387"/>
    </source>
</evidence>
<feature type="domain" description="FAD-binding PCMH-type" evidence="7">
    <location>
        <begin position="64"/>
        <end position="232"/>
    </location>
</feature>
<dbReference type="InterPro" id="IPR016167">
    <property type="entry name" value="FAD-bd_PCMH_sub1"/>
</dbReference>
<keyword evidence="5" id="KW-0560">Oxidoreductase</keyword>
<evidence type="ECO:0000256" key="5">
    <source>
        <dbReference type="ARBA" id="ARBA00023002"/>
    </source>
</evidence>
<comment type="cofactor">
    <cofactor evidence="1">
        <name>FAD</name>
        <dbReference type="ChEBI" id="CHEBI:57692"/>
    </cofactor>
</comment>
<gene>
    <name evidence="8" type="ORF">SAMN04489747_0624</name>
</gene>
<keyword evidence="9" id="KW-1185">Reference proteome</keyword>
<dbReference type="Proteomes" id="UP000198546">
    <property type="component" value="Chromosome i"/>
</dbReference>
<dbReference type="InterPro" id="IPR036318">
    <property type="entry name" value="FAD-bd_PCMH-like_sf"/>
</dbReference>
<evidence type="ECO:0000256" key="4">
    <source>
        <dbReference type="ARBA" id="ARBA00022827"/>
    </source>
</evidence>
<evidence type="ECO:0000313" key="8">
    <source>
        <dbReference type="EMBL" id="SDD28722.1"/>
    </source>
</evidence>
<dbReference type="EMBL" id="LT629688">
    <property type="protein sequence ID" value="SDD28722.1"/>
    <property type="molecule type" value="Genomic_DNA"/>
</dbReference>
<keyword evidence="4" id="KW-0274">FAD</keyword>
<evidence type="ECO:0000313" key="9">
    <source>
        <dbReference type="Proteomes" id="UP000198546"/>
    </source>
</evidence>
<dbReference type="InterPro" id="IPR016169">
    <property type="entry name" value="FAD-bd_PCMH_sub2"/>
</dbReference>
<sequence>MTTDPTTTDSTATDPTCTDPAATDLTATPTAADLSGLRRAVRGRVWLPGDAGFDEVRLPWNRAVRQPVRAVVEAADADDVAALVRYAAGVGVAITTQPNGHGASGRTADTILLRTGRLGDIHLDVDARRARIGAGVRSGHLQRATAEHGLTGLLGSSPVVSVTGVALGGGLSWFGRAQGWVADGVCALDVVDADGEQRTVTAASDPDLFWALRGGGGEHAVVTALEVRLHPAPEVFGGRVLWSGEHARAVVEAFRVATRTAPVQLTLWLDLLHLPSGEPLVAIDLTYLGAERDARAHLTALDPLPAPLSDTRRSMTVAELGPITGEPTEPAAGVSHAELLTEFDDAAVDALLASPITPMMSVQVRQLGGAFAQPSDTPHGPLLEPFAVYMFGAPGPRATAGDIAARQQALARSLPTSGRKPVTFLNPGEQLADALPAASVERLRRIKTERDPRRLLRSSFGA</sequence>
<proteinExistence type="inferred from homology"/>
<dbReference type="InterPro" id="IPR016166">
    <property type="entry name" value="FAD-bd_PCMH"/>
</dbReference>
<reference evidence="8 9" key="1">
    <citation type="submission" date="2016-10" db="EMBL/GenBank/DDBJ databases">
        <authorList>
            <person name="de Groot N.N."/>
        </authorList>
    </citation>
    <scope>NUCLEOTIDE SEQUENCE [LARGE SCALE GENOMIC DNA]</scope>
    <source>
        <strain evidence="8 9">MON 2.2</strain>
    </source>
</reference>
<dbReference type="SUPFAM" id="SSF56176">
    <property type="entry name" value="FAD-binding/transporter-associated domain-like"/>
    <property type="match status" value="1"/>
</dbReference>
<comment type="similarity">
    <text evidence="2">Belongs to the oxygen-dependent FAD-linked oxidoreductase family.</text>
</comment>
<evidence type="ECO:0000256" key="3">
    <source>
        <dbReference type="ARBA" id="ARBA00022630"/>
    </source>
</evidence>
<name>A0A1G6THT2_9ACTN</name>
<dbReference type="InterPro" id="IPR050416">
    <property type="entry name" value="FAD-linked_Oxidoreductase"/>
</dbReference>
<dbReference type="OrthoDB" id="5169292at2"/>
<evidence type="ECO:0000256" key="1">
    <source>
        <dbReference type="ARBA" id="ARBA00001974"/>
    </source>
</evidence>
<dbReference type="AlphaFoldDB" id="A0A1G6THT2"/>
<protein>
    <submittedName>
        <fullName evidence="8">FAD/FMN-containing dehydrogenase</fullName>
    </submittedName>
</protein>
<evidence type="ECO:0000256" key="6">
    <source>
        <dbReference type="SAM" id="MobiDB-lite"/>
    </source>
</evidence>
<dbReference type="InterPro" id="IPR006094">
    <property type="entry name" value="Oxid_FAD_bind_N"/>
</dbReference>
<dbReference type="RefSeq" id="WP_090590543.1">
    <property type="nucleotide sequence ID" value="NZ_LT629688.1"/>
</dbReference>
<accession>A0A1G6THT2</accession>
<feature type="region of interest" description="Disordered" evidence="6">
    <location>
        <begin position="1"/>
        <end position="24"/>
    </location>
</feature>
<dbReference type="GO" id="GO:0016491">
    <property type="term" value="F:oxidoreductase activity"/>
    <property type="evidence" value="ECO:0007669"/>
    <property type="project" value="UniProtKB-KW"/>
</dbReference>